<protein>
    <submittedName>
        <fullName evidence="1">Uncharacterized protein</fullName>
    </submittedName>
</protein>
<dbReference type="AlphaFoldDB" id="G3HZW4"/>
<reference evidence="2" key="1">
    <citation type="journal article" date="2011" name="Nat. Biotechnol.">
        <title>The genomic sequence of the Chinese hamster ovary (CHO)-K1 cell line.</title>
        <authorList>
            <person name="Xu X."/>
            <person name="Nagarajan H."/>
            <person name="Lewis N.E."/>
            <person name="Pan S."/>
            <person name="Cai Z."/>
            <person name="Liu X."/>
            <person name="Chen W."/>
            <person name="Xie M."/>
            <person name="Wang W."/>
            <person name="Hammond S."/>
            <person name="Andersen M.R."/>
            <person name="Neff N."/>
            <person name="Passarelli B."/>
            <person name="Koh W."/>
            <person name="Fan H.C."/>
            <person name="Wang J."/>
            <person name="Gui Y."/>
            <person name="Lee K.H."/>
            <person name="Betenbaugh M.J."/>
            <person name="Quake S.R."/>
            <person name="Famili I."/>
            <person name="Palsson B.O."/>
            <person name="Wang J."/>
        </authorList>
    </citation>
    <scope>NUCLEOTIDE SEQUENCE [LARGE SCALE GENOMIC DNA]</scope>
    <source>
        <strain evidence="2">CHO K1 cell line</strain>
    </source>
</reference>
<sequence length="70" mass="8179">MGGGFHIFPRMLLLRTGPNLKNSQKEPKVDYRHANIFRFDKVRLLHHPIQTFPGKPKCLGYFITTHFPNC</sequence>
<accession>G3HZW4</accession>
<gene>
    <name evidence="1" type="ORF">I79_016628</name>
</gene>
<proteinExistence type="predicted"/>
<dbReference type="InParanoid" id="G3HZW4"/>
<name>G3HZW4_CRIGR</name>
<evidence type="ECO:0000313" key="1">
    <source>
        <dbReference type="EMBL" id="EGW03968.1"/>
    </source>
</evidence>
<organism evidence="1 2">
    <name type="scientific">Cricetulus griseus</name>
    <name type="common">Chinese hamster</name>
    <name type="synonym">Cricetulus barabensis griseus</name>
    <dbReference type="NCBI Taxonomy" id="10029"/>
    <lineage>
        <taxon>Eukaryota</taxon>
        <taxon>Metazoa</taxon>
        <taxon>Chordata</taxon>
        <taxon>Craniata</taxon>
        <taxon>Vertebrata</taxon>
        <taxon>Euteleostomi</taxon>
        <taxon>Mammalia</taxon>
        <taxon>Eutheria</taxon>
        <taxon>Euarchontoglires</taxon>
        <taxon>Glires</taxon>
        <taxon>Rodentia</taxon>
        <taxon>Myomorpha</taxon>
        <taxon>Muroidea</taxon>
        <taxon>Cricetidae</taxon>
        <taxon>Cricetinae</taxon>
        <taxon>Cricetulus</taxon>
    </lineage>
</organism>
<dbReference type="EMBL" id="JH000991">
    <property type="protein sequence ID" value="EGW03968.1"/>
    <property type="molecule type" value="Genomic_DNA"/>
</dbReference>
<evidence type="ECO:0000313" key="2">
    <source>
        <dbReference type="Proteomes" id="UP000001075"/>
    </source>
</evidence>
<dbReference type="Proteomes" id="UP000001075">
    <property type="component" value="Unassembled WGS sequence"/>
</dbReference>